<evidence type="ECO:0000256" key="2">
    <source>
        <dbReference type="SAM" id="Phobius"/>
    </source>
</evidence>
<dbReference type="InterPro" id="IPR000326">
    <property type="entry name" value="PAP2/HPO"/>
</dbReference>
<evidence type="ECO:0000313" key="5">
    <source>
        <dbReference type="Proteomes" id="UP000292564"/>
    </source>
</evidence>
<accession>A0A4Q7ZFX2</accession>
<feature type="transmembrane region" description="Helical" evidence="2">
    <location>
        <begin position="236"/>
        <end position="254"/>
    </location>
</feature>
<feature type="transmembrane region" description="Helical" evidence="2">
    <location>
        <begin position="480"/>
        <end position="498"/>
    </location>
</feature>
<feature type="transmembrane region" description="Helical" evidence="2">
    <location>
        <begin position="138"/>
        <end position="156"/>
    </location>
</feature>
<protein>
    <submittedName>
        <fullName evidence="4">Undecaprenyl-diphosphatase</fullName>
    </submittedName>
</protein>
<feature type="transmembrane region" description="Helical" evidence="2">
    <location>
        <begin position="450"/>
        <end position="468"/>
    </location>
</feature>
<dbReference type="PANTHER" id="PTHR14969:SF13">
    <property type="entry name" value="AT30094P"/>
    <property type="match status" value="1"/>
</dbReference>
<dbReference type="Proteomes" id="UP000292564">
    <property type="component" value="Unassembled WGS sequence"/>
</dbReference>
<dbReference type="Pfam" id="PF01569">
    <property type="entry name" value="PAP2"/>
    <property type="match status" value="2"/>
</dbReference>
<reference evidence="4 5" key="1">
    <citation type="submission" date="2019-02" db="EMBL/GenBank/DDBJ databases">
        <title>Sequencing the genomes of 1000 actinobacteria strains.</title>
        <authorList>
            <person name="Klenk H.-P."/>
        </authorList>
    </citation>
    <scope>NUCLEOTIDE SEQUENCE [LARGE SCALE GENOMIC DNA]</scope>
    <source>
        <strain evidence="4 5">DSM 45162</strain>
    </source>
</reference>
<dbReference type="InterPro" id="IPR036938">
    <property type="entry name" value="PAP2/HPO_sf"/>
</dbReference>
<dbReference type="CDD" id="cd03392">
    <property type="entry name" value="PAP2_like_2"/>
    <property type="match status" value="2"/>
</dbReference>
<evidence type="ECO:0000256" key="1">
    <source>
        <dbReference type="SAM" id="MobiDB-lite"/>
    </source>
</evidence>
<feature type="transmembrane region" description="Helical" evidence="2">
    <location>
        <begin position="425"/>
        <end position="443"/>
    </location>
</feature>
<dbReference type="PANTHER" id="PTHR14969">
    <property type="entry name" value="SPHINGOSINE-1-PHOSPHATE PHOSPHOHYDROLASE"/>
    <property type="match status" value="1"/>
</dbReference>
<sequence length="542" mass="58775">MIRQNTRQPRTDATQAIDPPRTDATLASEPRTDDDAQARERAGRVALRHFAERSVFGLLALVAIGLGFGTLLLLVRFHWAPLQRLDHGVAEALNHLVAPHPVIVSALSEVSGIGGRPFMLRLVVLAVIVLLIRRRTRLAIYLVVAGAGALLLDPSVKTLVGRVRPIVDVPVAVAPGNSFPSGHALGSMVVYGALLLVFLPAVPRRARPYLAAATALTVFAIGVSRTALGVHYLSDVLAGWLLGAAWLGVTAYAFRVWRREAGVPVPPLEEGLEPESARQLRPAPDERQVLPHPWTGAAEIVTGWVLTFGLLYTVGYAVTHLTAGTWLASFDVGVPRWLQTFRTSGLDQLSYLWSKAGDTHAILAVCLVFCPLALALWRQWRLVLFVALSMLGELTLFLCTGAAVARPRPPVAQLDGPMPTTSFPSGHIAATMCLWSAIALLTVPRLRHWWRWVFVVLAVVMPAGVALSRMYRGEHHPTDALGALLLTVGWLSVLMWTVRPNADLAISPRRPPRGRDHRASPRTGDGPPGTADRTACPHPPGW</sequence>
<feature type="transmembrane region" description="Helical" evidence="2">
    <location>
        <begin position="382"/>
        <end position="405"/>
    </location>
</feature>
<dbReference type="AlphaFoldDB" id="A0A4Q7ZFX2"/>
<evidence type="ECO:0000259" key="3">
    <source>
        <dbReference type="SMART" id="SM00014"/>
    </source>
</evidence>
<dbReference type="SMART" id="SM00014">
    <property type="entry name" value="acidPPc"/>
    <property type="match status" value="2"/>
</dbReference>
<dbReference type="SUPFAM" id="SSF48317">
    <property type="entry name" value="Acid phosphatase/Vanadium-dependent haloperoxidase"/>
    <property type="match status" value="2"/>
</dbReference>
<feature type="region of interest" description="Disordered" evidence="1">
    <location>
        <begin position="1"/>
        <end position="38"/>
    </location>
</feature>
<feature type="domain" description="Phosphatidic acid phosphatase type 2/haloperoxidase" evidence="3">
    <location>
        <begin position="382"/>
        <end position="495"/>
    </location>
</feature>
<evidence type="ECO:0000313" key="4">
    <source>
        <dbReference type="EMBL" id="RZU49211.1"/>
    </source>
</evidence>
<keyword evidence="2" id="KW-1133">Transmembrane helix</keyword>
<feature type="region of interest" description="Disordered" evidence="1">
    <location>
        <begin position="505"/>
        <end position="542"/>
    </location>
</feature>
<feature type="transmembrane region" description="Helical" evidence="2">
    <location>
        <begin position="184"/>
        <end position="202"/>
    </location>
</feature>
<keyword evidence="2" id="KW-0812">Transmembrane</keyword>
<feature type="transmembrane region" description="Helical" evidence="2">
    <location>
        <begin position="209"/>
        <end position="230"/>
    </location>
</feature>
<feature type="compositionally biased region" description="Polar residues" evidence="1">
    <location>
        <begin position="1"/>
        <end position="14"/>
    </location>
</feature>
<feature type="transmembrane region" description="Helical" evidence="2">
    <location>
        <begin position="113"/>
        <end position="131"/>
    </location>
</feature>
<feature type="transmembrane region" description="Helical" evidence="2">
    <location>
        <begin position="359"/>
        <end position="377"/>
    </location>
</feature>
<comment type="caution">
    <text evidence="4">The sequence shown here is derived from an EMBL/GenBank/DDBJ whole genome shotgun (WGS) entry which is preliminary data.</text>
</comment>
<gene>
    <name evidence="4" type="ORF">EV385_0951</name>
</gene>
<dbReference type="Gene3D" id="1.20.144.10">
    <property type="entry name" value="Phosphatidic acid phosphatase type 2/haloperoxidase"/>
    <property type="match status" value="2"/>
</dbReference>
<feature type="transmembrane region" description="Helical" evidence="2">
    <location>
        <begin position="54"/>
        <end position="75"/>
    </location>
</feature>
<keyword evidence="5" id="KW-1185">Reference proteome</keyword>
<feature type="domain" description="Phosphatidic acid phosphatase type 2/haloperoxidase" evidence="3">
    <location>
        <begin position="138"/>
        <end position="251"/>
    </location>
</feature>
<proteinExistence type="predicted"/>
<keyword evidence="2" id="KW-0472">Membrane</keyword>
<name>A0A4Q7ZFX2_9ACTN</name>
<organism evidence="4 5">
    <name type="scientific">Krasilnikovia cinnamomea</name>
    <dbReference type="NCBI Taxonomy" id="349313"/>
    <lineage>
        <taxon>Bacteria</taxon>
        <taxon>Bacillati</taxon>
        <taxon>Actinomycetota</taxon>
        <taxon>Actinomycetes</taxon>
        <taxon>Micromonosporales</taxon>
        <taxon>Micromonosporaceae</taxon>
        <taxon>Krasilnikovia</taxon>
    </lineage>
</organism>
<dbReference type="EMBL" id="SHKY01000001">
    <property type="protein sequence ID" value="RZU49211.1"/>
    <property type="molecule type" value="Genomic_DNA"/>
</dbReference>